<dbReference type="InterPro" id="IPR000847">
    <property type="entry name" value="LysR_HTH_N"/>
</dbReference>
<dbReference type="CDD" id="cd08471">
    <property type="entry name" value="PBP2_CrgA_like_2"/>
    <property type="match status" value="1"/>
</dbReference>
<evidence type="ECO:0000256" key="4">
    <source>
        <dbReference type="ARBA" id="ARBA00023163"/>
    </source>
</evidence>
<evidence type="ECO:0000256" key="1">
    <source>
        <dbReference type="ARBA" id="ARBA00009437"/>
    </source>
</evidence>
<evidence type="ECO:0000313" key="7">
    <source>
        <dbReference type="Proteomes" id="UP000255165"/>
    </source>
</evidence>
<evidence type="ECO:0000313" key="6">
    <source>
        <dbReference type="EMBL" id="RDK11921.1"/>
    </source>
</evidence>
<dbReference type="Gene3D" id="1.10.10.10">
    <property type="entry name" value="Winged helix-like DNA-binding domain superfamily/Winged helix DNA-binding domain"/>
    <property type="match status" value="1"/>
</dbReference>
<accession>A0A370P226</accession>
<dbReference type="GO" id="GO:0006351">
    <property type="term" value="P:DNA-templated transcription"/>
    <property type="evidence" value="ECO:0007669"/>
    <property type="project" value="TreeGrafter"/>
</dbReference>
<dbReference type="InterPro" id="IPR036390">
    <property type="entry name" value="WH_DNA-bd_sf"/>
</dbReference>
<comment type="similarity">
    <text evidence="1">Belongs to the LysR transcriptional regulatory family.</text>
</comment>
<feature type="domain" description="HTH lysR-type" evidence="5">
    <location>
        <begin position="1"/>
        <end position="59"/>
    </location>
</feature>
<dbReference type="InterPro" id="IPR058163">
    <property type="entry name" value="LysR-type_TF_proteobact-type"/>
</dbReference>
<evidence type="ECO:0000256" key="3">
    <source>
        <dbReference type="ARBA" id="ARBA00023125"/>
    </source>
</evidence>
<sequence>MDRFEAMTILLAAIDTGSLSAASRKLRIPLATVSRRVLDLEEHLSIRLLVRGNRKLTLTEAGRGYVASCRRILDEIAEVERTASGEYHTPQGEVVISMPPVMGRMHVLPIIVEFLGAFPQIRMQAQLTDRFVNLLEERVDLVIRVGEQPSSSLIGTPVGVLREVVCASPEYLSRRGVPKRPEDLPLHDCVGYAGYAIGNNWKFRSKGVLHTVQVPSRLAVNSVEGAVIAAVEGAGIAKVASYQIDDLVKSRTLVKLLDGFEPPPLPVNIMYVGQGQIPLKLRAFLDFAIPRLRKKLGYEQPSVTGEREPPGRRRSKAV</sequence>
<organism evidence="6 7">
    <name type="scientific">Cupriavidus lacunae</name>
    <dbReference type="NCBI Taxonomy" id="2666307"/>
    <lineage>
        <taxon>Bacteria</taxon>
        <taxon>Pseudomonadati</taxon>
        <taxon>Pseudomonadota</taxon>
        <taxon>Betaproteobacteria</taxon>
        <taxon>Burkholderiales</taxon>
        <taxon>Burkholderiaceae</taxon>
        <taxon>Cupriavidus</taxon>
    </lineage>
</organism>
<keyword evidence="4" id="KW-0804">Transcription</keyword>
<keyword evidence="3" id="KW-0238">DNA-binding</keyword>
<proteinExistence type="inferred from homology"/>
<dbReference type="GO" id="GO:0003700">
    <property type="term" value="F:DNA-binding transcription factor activity"/>
    <property type="evidence" value="ECO:0007669"/>
    <property type="project" value="InterPro"/>
</dbReference>
<dbReference type="SUPFAM" id="SSF53850">
    <property type="entry name" value="Periplasmic binding protein-like II"/>
    <property type="match status" value="1"/>
</dbReference>
<dbReference type="Pfam" id="PF00126">
    <property type="entry name" value="HTH_1"/>
    <property type="match status" value="1"/>
</dbReference>
<comment type="caution">
    <text evidence="6">The sequence shown here is derived from an EMBL/GenBank/DDBJ whole genome shotgun (WGS) entry which is preliminary data.</text>
</comment>
<dbReference type="PANTHER" id="PTHR30537:SF5">
    <property type="entry name" value="HTH-TYPE TRANSCRIPTIONAL ACTIVATOR TTDR-RELATED"/>
    <property type="match status" value="1"/>
</dbReference>
<dbReference type="AlphaFoldDB" id="A0A370P226"/>
<dbReference type="Proteomes" id="UP000255165">
    <property type="component" value="Unassembled WGS sequence"/>
</dbReference>
<dbReference type="Gene3D" id="3.40.190.290">
    <property type="match status" value="1"/>
</dbReference>
<dbReference type="InterPro" id="IPR005119">
    <property type="entry name" value="LysR_subst-bd"/>
</dbReference>
<dbReference type="RefSeq" id="WP_115013193.1">
    <property type="nucleotide sequence ID" value="NZ_QKWJ01000002.1"/>
</dbReference>
<evidence type="ECO:0000256" key="2">
    <source>
        <dbReference type="ARBA" id="ARBA00023015"/>
    </source>
</evidence>
<dbReference type="EMBL" id="QKWJ01000002">
    <property type="protein sequence ID" value="RDK11921.1"/>
    <property type="molecule type" value="Genomic_DNA"/>
</dbReference>
<protein>
    <submittedName>
        <fullName evidence="6">LysR family transcriptional regulator</fullName>
    </submittedName>
</protein>
<keyword evidence="2" id="KW-0805">Transcription regulation</keyword>
<name>A0A370P226_9BURK</name>
<dbReference type="GO" id="GO:0043565">
    <property type="term" value="F:sequence-specific DNA binding"/>
    <property type="evidence" value="ECO:0007669"/>
    <property type="project" value="TreeGrafter"/>
</dbReference>
<dbReference type="SUPFAM" id="SSF46785">
    <property type="entry name" value="Winged helix' DNA-binding domain"/>
    <property type="match status" value="1"/>
</dbReference>
<keyword evidence="7" id="KW-1185">Reference proteome</keyword>
<dbReference type="InterPro" id="IPR036388">
    <property type="entry name" value="WH-like_DNA-bd_sf"/>
</dbReference>
<dbReference type="PANTHER" id="PTHR30537">
    <property type="entry name" value="HTH-TYPE TRANSCRIPTIONAL REGULATOR"/>
    <property type="match status" value="1"/>
</dbReference>
<evidence type="ECO:0000259" key="5">
    <source>
        <dbReference type="PROSITE" id="PS50931"/>
    </source>
</evidence>
<reference evidence="6 7" key="1">
    <citation type="submission" date="2018-06" db="EMBL/GenBank/DDBJ databases">
        <authorList>
            <person name="Feng T."/>
            <person name="Jeon C.O."/>
        </authorList>
    </citation>
    <scope>NUCLEOTIDE SEQUENCE [LARGE SCALE GENOMIC DNA]</scope>
    <source>
        <strain evidence="6 7">S23</strain>
    </source>
</reference>
<dbReference type="Pfam" id="PF03466">
    <property type="entry name" value="LysR_substrate"/>
    <property type="match status" value="1"/>
</dbReference>
<gene>
    <name evidence="6" type="ORF">DN412_03250</name>
</gene>
<dbReference type="PROSITE" id="PS50931">
    <property type="entry name" value="HTH_LYSR"/>
    <property type="match status" value="1"/>
</dbReference>